<organism evidence="2 3">
    <name type="scientific">Sapajus apella</name>
    <name type="common">Brown-capped capuchin</name>
    <name type="synonym">Cebus apella</name>
    <dbReference type="NCBI Taxonomy" id="9515"/>
    <lineage>
        <taxon>Eukaryota</taxon>
        <taxon>Metazoa</taxon>
        <taxon>Chordata</taxon>
        <taxon>Craniata</taxon>
        <taxon>Vertebrata</taxon>
        <taxon>Euteleostomi</taxon>
        <taxon>Mammalia</taxon>
        <taxon>Eutheria</taxon>
        <taxon>Euarchontoglires</taxon>
        <taxon>Primates</taxon>
        <taxon>Haplorrhini</taxon>
        <taxon>Platyrrhini</taxon>
        <taxon>Cebidae</taxon>
        <taxon>Cebinae</taxon>
        <taxon>Sapajus</taxon>
    </lineage>
</organism>
<feature type="region of interest" description="Disordered" evidence="1">
    <location>
        <begin position="1"/>
        <end position="24"/>
    </location>
</feature>
<reference evidence="3" key="1">
    <citation type="submission" date="2025-08" db="UniProtKB">
        <authorList>
            <consortium name="RefSeq"/>
        </authorList>
    </citation>
    <scope>IDENTIFICATION</scope>
    <source>
        <tissue evidence="3">Blood</tissue>
    </source>
</reference>
<name>A0A6J3IKR8_SAPAP</name>
<evidence type="ECO:0000313" key="3">
    <source>
        <dbReference type="RefSeq" id="XP_032143151.1"/>
    </source>
</evidence>
<dbReference type="Proteomes" id="UP000504640">
    <property type="component" value="Unplaced"/>
</dbReference>
<proteinExistence type="predicted"/>
<accession>A0A6J3IKR8</accession>
<evidence type="ECO:0000313" key="2">
    <source>
        <dbReference type="Proteomes" id="UP000504640"/>
    </source>
</evidence>
<feature type="region of interest" description="Disordered" evidence="1">
    <location>
        <begin position="239"/>
        <end position="269"/>
    </location>
</feature>
<evidence type="ECO:0000256" key="1">
    <source>
        <dbReference type="SAM" id="MobiDB-lite"/>
    </source>
</evidence>
<feature type="compositionally biased region" description="Basic and acidic residues" evidence="1">
    <location>
        <begin position="242"/>
        <end position="251"/>
    </location>
</feature>
<feature type="compositionally biased region" description="Polar residues" evidence="1">
    <location>
        <begin position="13"/>
        <end position="24"/>
    </location>
</feature>
<sequence length="269" mass="27188">MLRAPGGPGDTAPTHSCGHSTMSQEQAQSQPLGLPCQLLPSSCKPGGGHGPAGKTPGRGWEESRCRRQLAVCRSLRWFLVTLVSPASGSGYAMGSGAEHSCVLWCLLRAVTAGAEHPTPQVGTGSGLGAVSGMCLCKHTCAYPCPGDWVGRVPDPPRGAVCRMGVGDSRSARPGMAVILLTLPVGCGKCPGEGPSAGPASALNCGGAQRGGPCGEQRVALAPGACPEGPLSERGCCCPPPESPRRTRRPADDAGSECVCSEDQAAPARG</sequence>
<dbReference type="GeneID" id="116557671"/>
<dbReference type="RefSeq" id="XP_032143151.1">
    <property type="nucleotide sequence ID" value="XM_032287260.1"/>
</dbReference>
<keyword evidence="2" id="KW-1185">Reference proteome</keyword>
<gene>
    <name evidence="3" type="primary">LBHD2</name>
</gene>
<dbReference type="CTD" id="107984640"/>
<dbReference type="AlphaFoldDB" id="A0A6J3IKR8"/>
<protein>
    <submittedName>
        <fullName evidence="3">LBH domain-containing protein 2</fullName>
    </submittedName>
</protein>